<organism evidence="2 3">
    <name type="scientific">Penicillium vulpinum</name>
    <dbReference type="NCBI Taxonomy" id="29845"/>
    <lineage>
        <taxon>Eukaryota</taxon>
        <taxon>Fungi</taxon>
        <taxon>Dikarya</taxon>
        <taxon>Ascomycota</taxon>
        <taxon>Pezizomycotina</taxon>
        <taxon>Eurotiomycetes</taxon>
        <taxon>Eurotiomycetidae</taxon>
        <taxon>Eurotiales</taxon>
        <taxon>Aspergillaceae</taxon>
        <taxon>Penicillium</taxon>
    </lineage>
</organism>
<comment type="caution">
    <text evidence="2">The sequence shown here is derived from an EMBL/GenBank/DDBJ whole genome shotgun (WGS) entry which is preliminary data.</text>
</comment>
<sequence>HSTRDRDRDYNYESPEQQHKSPEQQCLSPEDTPVYTPGVHYEPIPGLIPIIIDPDK</sequence>
<reference evidence="3" key="1">
    <citation type="journal article" date="2017" name="Nat. Microbiol.">
        <title>Global analysis of biosynthetic gene clusters reveals vast potential of secondary metabolite production in Penicillium species.</title>
        <authorList>
            <person name="Nielsen J.C."/>
            <person name="Grijseels S."/>
            <person name="Prigent S."/>
            <person name="Ji B."/>
            <person name="Dainat J."/>
            <person name="Nielsen K.F."/>
            <person name="Frisvad J.C."/>
            <person name="Workman M."/>
            <person name="Nielsen J."/>
        </authorList>
    </citation>
    <scope>NUCLEOTIDE SEQUENCE [LARGE SCALE GENOMIC DNA]</scope>
    <source>
        <strain evidence="3">IBT 29486</strain>
    </source>
</reference>
<evidence type="ECO:0000313" key="3">
    <source>
        <dbReference type="Proteomes" id="UP000191518"/>
    </source>
</evidence>
<feature type="non-terminal residue" evidence="2">
    <location>
        <position position="1"/>
    </location>
</feature>
<accession>A0A1V6QWY6</accession>
<gene>
    <name evidence="2" type="ORF">PENVUL_c173G07205</name>
</gene>
<dbReference type="AlphaFoldDB" id="A0A1V6QWY6"/>
<name>A0A1V6QWY6_9EURO</name>
<protein>
    <submittedName>
        <fullName evidence="2">Uncharacterized protein</fullName>
    </submittedName>
</protein>
<dbReference type="Proteomes" id="UP000191518">
    <property type="component" value="Unassembled WGS sequence"/>
</dbReference>
<evidence type="ECO:0000256" key="1">
    <source>
        <dbReference type="SAM" id="MobiDB-lite"/>
    </source>
</evidence>
<evidence type="ECO:0000313" key="2">
    <source>
        <dbReference type="EMBL" id="OQD93698.1"/>
    </source>
</evidence>
<feature type="compositionally biased region" description="Basic and acidic residues" evidence="1">
    <location>
        <begin position="1"/>
        <end position="22"/>
    </location>
</feature>
<keyword evidence="3" id="KW-1185">Reference proteome</keyword>
<feature type="region of interest" description="Disordered" evidence="1">
    <location>
        <begin position="1"/>
        <end position="44"/>
    </location>
</feature>
<proteinExistence type="predicted"/>
<dbReference type="EMBL" id="MDYP01000172">
    <property type="protein sequence ID" value="OQD93698.1"/>
    <property type="molecule type" value="Genomic_DNA"/>
</dbReference>